<organism evidence="6 7">
    <name type="scientific">Stephania japonica</name>
    <dbReference type="NCBI Taxonomy" id="461633"/>
    <lineage>
        <taxon>Eukaryota</taxon>
        <taxon>Viridiplantae</taxon>
        <taxon>Streptophyta</taxon>
        <taxon>Embryophyta</taxon>
        <taxon>Tracheophyta</taxon>
        <taxon>Spermatophyta</taxon>
        <taxon>Magnoliopsida</taxon>
        <taxon>Ranunculales</taxon>
        <taxon>Menispermaceae</taxon>
        <taxon>Menispermoideae</taxon>
        <taxon>Cissampelideae</taxon>
        <taxon>Stephania</taxon>
    </lineage>
</organism>
<dbReference type="EC" id="2.5.1.32" evidence="3"/>
<dbReference type="GO" id="GO:0051996">
    <property type="term" value="F:squalene synthase [NAD(P)H] activity"/>
    <property type="evidence" value="ECO:0007669"/>
    <property type="project" value="InterPro"/>
</dbReference>
<feature type="transmembrane region" description="Helical" evidence="5">
    <location>
        <begin position="196"/>
        <end position="218"/>
    </location>
</feature>
<dbReference type="InterPro" id="IPR002060">
    <property type="entry name" value="Squ/phyt_synthse"/>
</dbReference>
<dbReference type="Gene3D" id="1.10.600.10">
    <property type="entry name" value="Farnesyl Diphosphate Synthase"/>
    <property type="match status" value="1"/>
</dbReference>
<keyword evidence="5" id="KW-1133">Transmembrane helix</keyword>
<dbReference type="Proteomes" id="UP001417504">
    <property type="component" value="Unassembled WGS sequence"/>
</dbReference>
<keyword evidence="7" id="KW-1185">Reference proteome</keyword>
<dbReference type="InterPro" id="IPR033904">
    <property type="entry name" value="Trans_IPPS_HH"/>
</dbReference>
<accession>A0AAP0I0W6</accession>
<sequence>MSGSWVMSGFIKTVHCWCSCQKSPTGAAMPSDTVTWGTIGDLTIFMMASHSPRSVLTNGGECELSIFHVLVFISCSGFLVRVWWVSKLVEGFFGVPMTVKTFPRRKQHQRGSMLAGTWRTDELVDGPNASHITPTALDRWEARLEDVFQGCPYDMPDAALSDTINKFPVDIEPFKDIIEGMRMDLQKSRYMNFDELYLYCYYAPGTAGLMSVPVMGILPESKASTESVYNAALAFGISNLLTNILRDVGQVLDLAFHDSELCIFARRGRVYLPQDELAKAGLSYEDIFAGKVIDKWRIFMKSQIKRARMFFDQADRERRDRAQRGK</sequence>
<dbReference type="GO" id="GO:0046905">
    <property type="term" value="F:15-cis-phytoene synthase activity"/>
    <property type="evidence" value="ECO:0007669"/>
    <property type="project" value="UniProtKB-EC"/>
</dbReference>
<keyword evidence="4" id="KW-0125">Carotenoid biosynthesis</keyword>
<gene>
    <name evidence="6" type="ORF">Sjap_021190</name>
</gene>
<dbReference type="EMBL" id="JBBNAE010000008">
    <property type="protein sequence ID" value="KAK9103936.1"/>
    <property type="molecule type" value="Genomic_DNA"/>
</dbReference>
<dbReference type="SUPFAM" id="SSF48576">
    <property type="entry name" value="Terpenoid synthases"/>
    <property type="match status" value="1"/>
</dbReference>
<feature type="transmembrane region" description="Helical" evidence="5">
    <location>
        <begin position="64"/>
        <end position="84"/>
    </location>
</feature>
<keyword evidence="5" id="KW-0472">Membrane</keyword>
<comment type="similarity">
    <text evidence="2">Belongs to the phytoene/squalene synthase family.</text>
</comment>
<name>A0AAP0I0W6_9MAGN</name>
<evidence type="ECO:0000256" key="2">
    <source>
        <dbReference type="ARBA" id="ARBA00006251"/>
    </source>
</evidence>
<dbReference type="Pfam" id="PF00494">
    <property type="entry name" value="SQS_PSY"/>
    <property type="match status" value="1"/>
</dbReference>
<dbReference type="InterPro" id="IPR008949">
    <property type="entry name" value="Isoprenoid_synthase_dom_sf"/>
</dbReference>
<comment type="catalytic activity">
    <reaction evidence="1">
        <text>2 (2E,6E,10E)-geranylgeranyl diphosphate = 15-cis-phytoene + 2 diphosphate</text>
        <dbReference type="Rhea" id="RHEA:34475"/>
        <dbReference type="ChEBI" id="CHEBI:27787"/>
        <dbReference type="ChEBI" id="CHEBI:33019"/>
        <dbReference type="ChEBI" id="CHEBI:58756"/>
        <dbReference type="EC" id="2.5.1.32"/>
    </reaction>
</comment>
<comment type="caution">
    <text evidence="6">The sequence shown here is derived from an EMBL/GenBank/DDBJ whole genome shotgun (WGS) entry which is preliminary data.</text>
</comment>
<dbReference type="PANTHER" id="PTHR31480">
    <property type="entry name" value="BIFUNCTIONAL LYCOPENE CYCLASE/PHYTOENE SYNTHASE"/>
    <property type="match status" value="1"/>
</dbReference>
<protein>
    <recommendedName>
        <fullName evidence="3">15-cis-phytoene synthase</fullName>
        <ecNumber evidence="3">2.5.1.32</ecNumber>
    </recommendedName>
</protein>
<evidence type="ECO:0000256" key="1">
    <source>
        <dbReference type="ARBA" id="ARBA00001805"/>
    </source>
</evidence>
<evidence type="ECO:0000313" key="6">
    <source>
        <dbReference type="EMBL" id="KAK9103936.1"/>
    </source>
</evidence>
<evidence type="ECO:0000256" key="5">
    <source>
        <dbReference type="SAM" id="Phobius"/>
    </source>
</evidence>
<dbReference type="GO" id="GO:0016117">
    <property type="term" value="P:carotenoid biosynthetic process"/>
    <property type="evidence" value="ECO:0007669"/>
    <property type="project" value="UniProtKB-KW"/>
</dbReference>
<evidence type="ECO:0000256" key="4">
    <source>
        <dbReference type="ARBA" id="ARBA00022746"/>
    </source>
</evidence>
<reference evidence="6 7" key="1">
    <citation type="submission" date="2024-01" db="EMBL/GenBank/DDBJ databases">
        <title>Genome assemblies of Stephania.</title>
        <authorList>
            <person name="Yang L."/>
        </authorList>
    </citation>
    <scope>NUCLEOTIDE SEQUENCE [LARGE SCALE GENOMIC DNA]</scope>
    <source>
        <strain evidence="6">QJT</strain>
        <tissue evidence="6">Leaf</tissue>
    </source>
</reference>
<proteinExistence type="inferred from homology"/>
<evidence type="ECO:0000313" key="7">
    <source>
        <dbReference type="Proteomes" id="UP001417504"/>
    </source>
</evidence>
<evidence type="ECO:0000256" key="3">
    <source>
        <dbReference type="ARBA" id="ARBA00012396"/>
    </source>
</evidence>
<dbReference type="AlphaFoldDB" id="A0AAP0I0W6"/>
<dbReference type="CDD" id="cd00683">
    <property type="entry name" value="Trans_IPPS_HH"/>
    <property type="match status" value="1"/>
</dbReference>
<keyword evidence="5" id="KW-0812">Transmembrane</keyword>